<evidence type="ECO:0000313" key="1">
    <source>
        <dbReference type="EMBL" id="SFC95479.1"/>
    </source>
</evidence>
<organism evidence="1 2">
    <name type="scientific">Flexibacter flexilis DSM 6793</name>
    <dbReference type="NCBI Taxonomy" id="927664"/>
    <lineage>
        <taxon>Bacteria</taxon>
        <taxon>Pseudomonadati</taxon>
        <taxon>Bacteroidota</taxon>
        <taxon>Cytophagia</taxon>
        <taxon>Cytophagales</taxon>
        <taxon>Flexibacteraceae</taxon>
        <taxon>Flexibacter</taxon>
    </lineage>
</organism>
<keyword evidence="2" id="KW-1185">Reference proteome</keyword>
<proteinExistence type="predicted"/>
<gene>
    <name evidence="1" type="ORF">SAMN05421780_11422</name>
</gene>
<dbReference type="Proteomes" id="UP000199514">
    <property type="component" value="Unassembled WGS sequence"/>
</dbReference>
<dbReference type="STRING" id="927664.SAMN05421780_11422"/>
<name>A0A1I1NCX0_9BACT</name>
<sequence length="149" mass="17780">MVEIARKMPAIPIKFNSGEAKYIREFLYNLFINPYTDNSKKEYDANFWTVYRFWNANYNKLFFLYDTRTIRFGYESLMAFIKMLNNQREKELVDWVNTIHLDVQAQEQANAEIEFLALLIASIKEQYADWKLSNPTKVINFDTLAYDNA</sequence>
<dbReference type="EMBL" id="FOLE01000014">
    <property type="protein sequence ID" value="SFC95479.1"/>
    <property type="molecule type" value="Genomic_DNA"/>
</dbReference>
<accession>A0A1I1NCX0</accession>
<dbReference type="AlphaFoldDB" id="A0A1I1NCX0"/>
<protein>
    <submittedName>
        <fullName evidence="1">Uncharacterized protein</fullName>
    </submittedName>
</protein>
<evidence type="ECO:0000313" key="2">
    <source>
        <dbReference type="Proteomes" id="UP000199514"/>
    </source>
</evidence>
<reference evidence="1 2" key="1">
    <citation type="submission" date="2016-10" db="EMBL/GenBank/DDBJ databases">
        <authorList>
            <person name="de Groot N.N."/>
        </authorList>
    </citation>
    <scope>NUCLEOTIDE SEQUENCE [LARGE SCALE GENOMIC DNA]</scope>
    <source>
        <strain evidence="1 2">DSM 6793</strain>
    </source>
</reference>
<dbReference type="RefSeq" id="WP_091516447.1">
    <property type="nucleotide sequence ID" value="NZ_FOLE01000014.1"/>
</dbReference>